<protein>
    <recommendedName>
        <fullName evidence="3">IFT121-like TPR repeats domain-containing protein</fullName>
    </recommendedName>
</protein>
<dbReference type="InterPro" id="IPR039857">
    <property type="entry name" value="Ift122/121"/>
</dbReference>
<dbReference type="InterPro" id="IPR057361">
    <property type="entry name" value="TPR_WDR35"/>
</dbReference>
<gene>
    <name evidence="4" type="ORF">PBIL07802_LOCUS3927</name>
</gene>
<dbReference type="GO" id="GO:1905515">
    <property type="term" value="P:non-motile cilium assembly"/>
    <property type="evidence" value="ECO:0007669"/>
    <property type="project" value="TreeGrafter"/>
</dbReference>
<dbReference type="PANTHER" id="PTHR12764:SF5">
    <property type="entry name" value="LD29485P"/>
    <property type="match status" value="1"/>
</dbReference>
<keyword evidence="2" id="KW-0677">Repeat</keyword>
<dbReference type="GO" id="GO:0097730">
    <property type="term" value="C:non-motile cilium"/>
    <property type="evidence" value="ECO:0007669"/>
    <property type="project" value="TreeGrafter"/>
</dbReference>
<dbReference type="SUPFAM" id="SSF48452">
    <property type="entry name" value="TPR-like"/>
    <property type="match status" value="1"/>
</dbReference>
<dbReference type="InterPro" id="IPR057979">
    <property type="entry name" value="TPR_IFT121"/>
</dbReference>
<evidence type="ECO:0000256" key="1">
    <source>
        <dbReference type="ARBA" id="ARBA00022574"/>
    </source>
</evidence>
<accession>A0A7S3G0N4</accession>
<dbReference type="GO" id="GO:0061512">
    <property type="term" value="P:protein localization to cilium"/>
    <property type="evidence" value="ECO:0007669"/>
    <property type="project" value="TreeGrafter"/>
</dbReference>
<dbReference type="Pfam" id="PF25768">
    <property type="entry name" value="TPR_IFT121"/>
    <property type="match status" value="1"/>
</dbReference>
<dbReference type="Gene3D" id="1.25.40.470">
    <property type="match status" value="1"/>
</dbReference>
<dbReference type="PANTHER" id="PTHR12764">
    <property type="entry name" value="WD REPEAT DOMAIN-RELATED"/>
    <property type="match status" value="1"/>
</dbReference>
<evidence type="ECO:0000256" key="2">
    <source>
        <dbReference type="ARBA" id="ARBA00022737"/>
    </source>
</evidence>
<reference evidence="4" key="1">
    <citation type="submission" date="2021-01" db="EMBL/GenBank/DDBJ databases">
        <authorList>
            <person name="Corre E."/>
            <person name="Pelletier E."/>
            <person name="Niang G."/>
            <person name="Scheremetjew M."/>
            <person name="Finn R."/>
            <person name="Kale V."/>
            <person name="Holt S."/>
            <person name="Cochrane G."/>
            <person name="Meng A."/>
            <person name="Brown T."/>
            <person name="Cohen L."/>
        </authorList>
    </citation>
    <scope>NUCLEOTIDE SEQUENCE</scope>
    <source>
        <strain evidence="4">NIES-2562</strain>
    </source>
</reference>
<dbReference type="FunFam" id="1.25.40.470:FF:000004">
    <property type="entry name" value="WD repeat-containing protein 35"/>
    <property type="match status" value="1"/>
</dbReference>
<evidence type="ECO:0000259" key="3">
    <source>
        <dbReference type="Pfam" id="PF25768"/>
    </source>
</evidence>
<feature type="domain" description="IFT121-like TPR repeats" evidence="3">
    <location>
        <begin position="260"/>
        <end position="358"/>
    </location>
</feature>
<proteinExistence type="predicted"/>
<dbReference type="InterPro" id="IPR011990">
    <property type="entry name" value="TPR-like_helical_dom_sf"/>
</dbReference>
<keyword evidence="1" id="KW-0853">WD repeat</keyword>
<sequence>MYVDADRKDLAIDLWRRTGDWFRVINLLRTSASGDDSLMQLAWTKIGEYYAERNKWAKASQYFAQAKNYGSLAECYYMLEDYAGLQNLVSLVPEGTELLETIGSMFTTVGITESAVNCYLKSGNIKAAIDTCVLLNEWDQAVTLAEEHSFQQIEGLLTKYASHLLESKKEIEAIELYRKANKHTEAAQLLSKLAETAAKEHGNPMLAKKLYVLSALEVEKFRKKMFDMPDKEGGTRTAAQTLDTLMQHDNATVNSRILETSWKGAEAYHFWLLAQRQLYQGKVGDAMYTAIALQKYEEYLDPEDIYRLMALTAYHNHYYGQCSKAFIRLENLPGLSDEAKKGYSKLALSIFTNHAPKDPSNDLNRKRTTDDYICIASGR</sequence>
<organism evidence="4">
    <name type="scientific">Palpitomonas bilix</name>
    <dbReference type="NCBI Taxonomy" id="652834"/>
    <lineage>
        <taxon>Eukaryota</taxon>
        <taxon>Eukaryota incertae sedis</taxon>
    </lineage>
</organism>
<dbReference type="GO" id="GO:0030991">
    <property type="term" value="C:intraciliary transport particle A"/>
    <property type="evidence" value="ECO:0007669"/>
    <property type="project" value="TreeGrafter"/>
</dbReference>
<dbReference type="EMBL" id="HBIB01006342">
    <property type="protein sequence ID" value="CAE0241765.1"/>
    <property type="molecule type" value="Transcribed_RNA"/>
</dbReference>
<name>A0A7S3G0N4_9EUKA</name>
<dbReference type="GO" id="GO:0035721">
    <property type="term" value="P:intraciliary retrograde transport"/>
    <property type="evidence" value="ECO:0007669"/>
    <property type="project" value="TreeGrafter"/>
</dbReference>
<evidence type="ECO:0000313" key="4">
    <source>
        <dbReference type="EMBL" id="CAE0241765.1"/>
    </source>
</evidence>
<dbReference type="AlphaFoldDB" id="A0A7S3G0N4"/>
<dbReference type="Pfam" id="PF25170">
    <property type="entry name" value="TPR_WDR35"/>
    <property type="match status" value="1"/>
</dbReference>